<dbReference type="PROSITE" id="PS00041">
    <property type="entry name" value="HTH_ARAC_FAMILY_1"/>
    <property type="match status" value="1"/>
</dbReference>
<dbReference type="GO" id="GO:0003700">
    <property type="term" value="F:DNA-binding transcription factor activity"/>
    <property type="evidence" value="ECO:0007669"/>
    <property type="project" value="InterPro"/>
</dbReference>
<dbReference type="OrthoDB" id="2060755at2"/>
<reference evidence="5 6" key="1">
    <citation type="submission" date="2019-03" db="EMBL/GenBank/DDBJ databases">
        <title>Draft genome sequences of novel Actinobacteria.</title>
        <authorList>
            <person name="Sahin N."/>
            <person name="Ay H."/>
            <person name="Saygin H."/>
        </authorList>
    </citation>
    <scope>NUCLEOTIDE SEQUENCE [LARGE SCALE GENOMIC DNA]</scope>
    <source>
        <strain evidence="5 6">5K138</strain>
    </source>
</reference>
<dbReference type="EMBL" id="SMKZ01000010">
    <property type="protein sequence ID" value="TDE11481.1"/>
    <property type="molecule type" value="Genomic_DNA"/>
</dbReference>
<dbReference type="InterPro" id="IPR018060">
    <property type="entry name" value="HTH_AraC"/>
</dbReference>
<protein>
    <submittedName>
        <fullName evidence="5">AraC family transcriptional regulator</fullName>
    </submittedName>
</protein>
<dbReference type="InParanoid" id="A0A4R5DHT1"/>
<dbReference type="RefSeq" id="WP_131893728.1">
    <property type="nucleotide sequence ID" value="NZ_SMKZ01000010.1"/>
</dbReference>
<accession>A0A4R5DHT1</accession>
<evidence type="ECO:0000256" key="3">
    <source>
        <dbReference type="ARBA" id="ARBA00023163"/>
    </source>
</evidence>
<evidence type="ECO:0000259" key="4">
    <source>
        <dbReference type="PROSITE" id="PS01124"/>
    </source>
</evidence>
<feature type="domain" description="HTH araC/xylS-type" evidence="4">
    <location>
        <begin position="13"/>
        <end position="111"/>
    </location>
</feature>
<dbReference type="Gene3D" id="1.10.10.60">
    <property type="entry name" value="Homeodomain-like"/>
    <property type="match status" value="2"/>
</dbReference>
<gene>
    <name evidence="5" type="ORF">E1269_09460</name>
</gene>
<name>A0A4R5DHT1_9ACTN</name>
<evidence type="ECO:0000313" key="5">
    <source>
        <dbReference type="EMBL" id="TDE11481.1"/>
    </source>
</evidence>
<dbReference type="InterPro" id="IPR009057">
    <property type="entry name" value="Homeodomain-like_sf"/>
</dbReference>
<dbReference type="SUPFAM" id="SSF46689">
    <property type="entry name" value="Homeodomain-like"/>
    <property type="match status" value="2"/>
</dbReference>
<keyword evidence="3" id="KW-0804">Transcription</keyword>
<keyword evidence="2" id="KW-0238">DNA-binding</keyword>
<dbReference type="SMART" id="SM00342">
    <property type="entry name" value="HTH_ARAC"/>
    <property type="match status" value="1"/>
</dbReference>
<dbReference type="InterPro" id="IPR050204">
    <property type="entry name" value="AraC_XylS_family_regulators"/>
</dbReference>
<keyword evidence="1" id="KW-0805">Transcription regulation</keyword>
<evidence type="ECO:0000256" key="1">
    <source>
        <dbReference type="ARBA" id="ARBA00023015"/>
    </source>
</evidence>
<dbReference type="PRINTS" id="PR00032">
    <property type="entry name" value="HTHARAC"/>
</dbReference>
<dbReference type="Proteomes" id="UP000294739">
    <property type="component" value="Unassembled WGS sequence"/>
</dbReference>
<dbReference type="Pfam" id="PF12833">
    <property type="entry name" value="HTH_18"/>
    <property type="match status" value="1"/>
</dbReference>
<dbReference type="GO" id="GO:0043565">
    <property type="term" value="F:sequence-specific DNA binding"/>
    <property type="evidence" value="ECO:0007669"/>
    <property type="project" value="InterPro"/>
</dbReference>
<evidence type="ECO:0000256" key="2">
    <source>
        <dbReference type="ARBA" id="ARBA00023125"/>
    </source>
</evidence>
<dbReference type="InterPro" id="IPR018062">
    <property type="entry name" value="HTH_AraC-typ_CS"/>
</dbReference>
<comment type="caution">
    <text evidence="5">The sequence shown here is derived from an EMBL/GenBank/DDBJ whole genome shotgun (WGS) entry which is preliminary data.</text>
</comment>
<dbReference type="PANTHER" id="PTHR46796">
    <property type="entry name" value="HTH-TYPE TRANSCRIPTIONAL ACTIVATOR RHAS-RELATED"/>
    <property type="match status" value="1"/>
</dbReference>
<dbReference type="InterPro" id="IPR020449">
    <property type="entry name" value="Tscrpt_reg_AraC-type_HTH"/>
</dbReference>
<organism evidence="5 6">
    <name type="scientific">Jiangella asiatica</name>
    <dbReference type="NCBI Taxonomy" id="2530372"/>
    <lineage>
        <taxon>Bacteria</taxon>
        <taxon>Bacillati</taxon>
        <taxon>Actinomycetota</taxon>
        <taxon>Actinomycetes</taxon>
        <taxon>Jiangellales</taxon>
        <taxon>Jiangellaceae</taxon>
        <taxon>Jiangella</taxon>
    </lineage>
</organism>
<dbReference type="AlphaFoldDB" id="A0A4R5DHT1"/>
<proteinExistence type="predicted"/>
<keyword evidence="6" id="KW-1185">Reference proteome</keyword>
<sequence>MSPPAVPLARHLLRVRDLIDRAFAEPLDVAALARSASVSPAYFSRSFKAAFGETPHQYLMSRRMERATAMLRGGDLTVTEICLAVGFTSLGSFSTQFRRFVGDSPSGYRARHRLDALAAVPTCYVRMWTRPRPSTPSAHPRD</sequence>
<evidence type="ECO:0000313" key="6">
    <source>
        <dbReference type="Proteomes" id="UP000294739"/>
    </source>
</evidence>
<dbReference type="PROSITE" id="PS01124">
    <property type="entry name" value="HTH_ARAC_FAMILY_2"/>
    <property type="match status" value="1"/>
</dbReference>